<gene>
    <name evidence="3" type="ORF">C9J12_21205</name>
</gene>
<keyword evidence="4" id="KW-1185">Reference proteome</keyword>
<evidence type="ECO:0000313" key="3">
    <source>
        <dbReference type="EMBL" id="PSU45761.1"/>
    </source>
</evidence>
<sequence length="235" mass="26095">MDIKKTIKQTLKGVILTCWIAGVALAVCVAVFHWENPVNQSQLTVLTQSIEGNNERLIALNATMDSLRAQLNEQGSTVHRHQSDILTIQSVQSRHKKQLSTLQSFSDTHNERLNTVQSLFEGQEKALKRLIQRAYRESKPVTTKTTVSPHKAPALSTDTQSKAQRPIPSPFQLFDVQKRGSTLLAAVAPHHATSLAQVALKRRGEQFSGWTILDVTRANIVVQKGNQHVSIKVTP</sequence>
<accession>A0A2T3JAB2</accession>
<dbReference type="OrthoDB" id="5869826at2"/>
<dbReference type="Proteomes" id="UP000240987">
    <property type="component" value="Unassembled WGS sequence"/>
</dbReference>
<name>A0A2T3JAB2_9GAMM</name>
<feature type="transmembrane region" description="Helical" evidence="2">
    <location>
        <begin position="12"/>
        <end position="34"/>
    </location>
</feature>
<reference evidence="3 4" key="1">
    <citation type="submission" date="2018-01" db="EMBL/GenBank/DDBJ databases">
        <title>Whole genome sequencing of Histamine producing bacteria.</title>
        <authorList>
            <person name="Butler K."/>
        </authorList>
    </citation>
    <scope>NUCLEOTIDE SEQUENCE [LARGE SCALE GENOMIC DNA]</scope>
    <source>
        <strain evidence="3 4">JCM 12947</strain>
    </source>
</reference>
<proteinExistence type="predicted"/>
<dbReference type="RefSeq" id="WP_107244522.1">
    <property type="nucleotide sequence ID" value="NZ_PYMJ01000027.1"/>
</dbReference>
<keyword evidence="2" id="KW-0472">Membrane</keyword>
<evidence type="ECO:0000256" key="1">
    <source>
        <dbReference type="SAM" id="MobiDB-lite"/>
    </source>
</evidence>
<dbReference type="AlphaFoldDB" id="A0A2T3JAB2"/>
<protein>
    <submittedName>
        <fullName evidence="3">Uncharacterized protein</fullName>
    </submittedName>
</protein>
<comment type="caution">
    <text evidence="3">The sequence shown here is derived from an EMBL/GenBank/DDBJ whole genome shotgun (WGS) entry which is preliminary data.</text>
</comment>
<organism evidence="3 4">
    <name type="scientific">Photobacterium frigidiphilum</name>
    <dbReference type="NCBI Taxonomy" id="264736"/>
    <lineage>
        <taxon>Bacteria</taxon>
        <taxon>Pseudomonadati</taxon>
        <taxon>Pseudomonadota</taxon>
        <taxon>Gammaproteobacteria</taxon>
        <taxon>Vibrionales</taxon>
        <taxon>Vibrionaceae</taxon>
        <taxon>Photobacterium</taxon>
    </lineage>
</organism>
<feature type="region of interest" description="Disordered" evidence="1">
    <location>
        <begin position="140"/>
        <end position="166"/>
    </location>
</feature>
<evidence type="ECO:0000313" key="4">
    <source>
        <dbReference type="Proteomes" id="UP000240987"/>
    </source>
</evidence>
<evidence type="ECO:0000256" key="2">
    <source>
        <dbReference type="SAM" id="Phobius"/>
    </source>
</evidence>
<dbReference type="EMBL" id="PYMJ01000027">
    <property type="protein sequence ID" value="PSU45761.1"/>
    <property type="molecule type" value="Genomic_DNA"/>
</dbReference>
<keyword evidence="2" id="KW-0812">Transmembrane</keyword>
<keyword evidence="2" id="KW-1133">Transmembrane helix</keyword>